<dbReference type="SUPFAM" id="SSF57701">
    <property type="entry name" value="Zn2/Cys6 DNA-binding domain"/>
    <property type="match status" value="1"/>
</dbReference>
<dbReference type="GO" id="GO:0000981">
    <property type="term" value="F:DNA-binding transcription factor activity, RNA polymerase II-specific"/>
    <property type="evidence" value="ECO:0007669"/>
    <property type="project" value="InterPro"/>
</dbReference>
<feature type="region of interest" description="Disordered" evidence="5">
    <location>
        <begin position="1"/>
        <end position="36"/>
    </location>
</feature>
<dbReference type="InterPro" id="IPR036864">
    <property type="entry name" value="Zn2-C6_fun-type_DNA-bd_sf"/>
</dbReference>
<reference evidence="7" key="2">
    <citation type="submission" date="2023-05" db="EMBL/GenBank/DDBJ databases">
        <authorList>
            <consortium name="Lawrence Berkeley National Laboratory"/>
            <person name="Steindorff A."/>
            <person name="Hensen N."/>
            <person name="Bonometti L."/>
            <person name="Westerberg I."/>
            <person name="Brannstrom I.O."/>
            <person name="Guillou S."/>
            <person name="Cros-Aarteil S."/>
            <person name="Calhoun S."/>
            <person name="Haridas S."/>
            <person name="Kuo A."/>
            <person name="Mondo S."/>
            <person name="Pangilinan J."/>
            <person name="Riley R."/>
            <person name="Labutti K."/>
            <person name="Andreopoulos B."/>
            <person name="Lipzen A."/>
            <person name="Chen C."/>
            <person name="Yanf M."/>
            <person name="Daum C."/>
            <person name="Ng V."/>
            <person name="Clum A."/>
            <person name="Ohm R."/>
            <person name="Martin F."/>
            <person name="Silar P."/>
            <person name="Natvig D."/>
            <person name="Lalanne C."/>
            <person name="Gautier V."/>
            <person name="Ament-Velasquez S.L."/>
            <person name="Kruys A."/>
            <person name="Hutchinson M.I."/>
            <person name="Powell A.J."/>
            <person name="Barry K."/>
            <person name="Miller A.N."/>
            <person name="Grigoriev I.V."/>
            <person name="Debuchy R."/>
            <person name="Gladieux P."/>
            <person name="Thoren M.H."/>
            <person name="Johannesson H."/>
        </authorList>
    </citation>
    <scope>NUCLEOTIDE SEQUENCE</scope>
    <source>
        <strain evidence="7">CBS 757.83</strain>
    </source>
</reference>
<evidence type="ECO:0000256" key="5">
    <source>
        <dbReference type="SAM" id="MobiDB-lite"/>
    </source>
</evidence>
<dbReference type="Pfam" id="PF00172">
    <property type="entry name" value="Zn_clus"/>
    <property type="match status" value="1"/>
</dbReference>
<evidence type="ECO:0000313" key="8">
    <source>
        <dbReference type="Proteomes" id="UP001305647"/>
    </source>
</evidence>
<dbReference type="PANTHER" id="PTHR31069">
    <property type="entry name" value="OLEATE-ACTIVATED TRANSCRIPTION FACTOR 1-RELATED"/>
    <property type="match status" value="1"/>
</dbReference>
<sequence>MERPAPQTALGRPPPALASVSATAAVPAPSSAAGSTICVSPAVTGSVHHHHLRHSHPLPQQLSVGDAPVRREPKRAARGEIEVAEESPELWTQAAAAKAARDGLNGQGPGLGASPEDRDSSTASPTASTDHPRKKQKRNKPTLSCFECVERKTKCDRGRPHCLACIKRQTECQYAHVANLLE</sequence>
<dbReference type="InterPro" id="IPR050675">
    <property type="entry name" value="OAF3"/>
</dbReference>
<dbReference type="GO" id="GO:0005634">
    <property type="term" value="C:nucleus"/>
    <property type="evidence" value="ECO:0007669"/>
    <property type="project" value="TreeGrafter"/>
</dbReference>
<dbReference type="AlphaFoldDB" id="A0AAN6Q4Q7"/>
<keyword evidence="8" id="KW-1185">Reference proteome</keyword>
<keyword evidence="2" id="KW-0238">DNA-binding</keyword>
<reference evidence="7" key="1">
    <citation type="journal article" date="2023" name="Mol. Phylogenet. Evol.">
        <title>Genome-scale phylogeny and comparative genomics of the fungal order Sordariales.</title>
        <authorList>
            <person name="Hensen N."/>
            <person name="Bonometti L."/>
            <person name="Westerberg I."/>
            <person name="Brannstrom I.O."/>
            <person name="Guillou S."/>
            <person name="Cros-Aarteil S."/>
            <person name="Calhoun S."/>
            <person name="Haridas S."/>
            <person name="Kuo A."/>
            <person name="Mondo S."/>
            <person name="Pangilinan J."/>
            <person name="Riley R."/>
            <person name="LaButti K."/>
            <person name="Andreopoulos B."/>
            <person name="Lipzen A."/>
            <person name="Chen C."/>
            <person name="Yan M."/>
            <person name="Daum C."/>
            <person name="Ng V."/>
            <person name="Clum A."/>
            <person name="Steindorff A."/>
            <person name="Ohm R.A."/>
            <person name="Martin F."/>
            <person name="Silar P."/>
            <person name="Natvig D.O."/>
            <person name="Lalanne C."/>
            <person name="Gautier V."/>
            <person name="Ament-Velasquez S.L."/>
            <person name="Kruys A."/>
            <person name="Hutchinson M.I."/>
            <person name="Powell A.J."/>
            <person name="Barry K."/>
            <person name="Miller A.N."/>
            <person name="Grigoriev I.V."/>
            <person name="Debuchy R."/>
            <person name="Gladieux P."/>
            <person name="Hiltunen Thoren M."/>
            <person name="Johannesson H."/>
        </authorList>
    </citation>
    <scope>NUCLEOTIDE SEQUENCE</scope>
    <source>
        <strain evidence="7">CBS 757.83</strain>
    </source>
</reference>
<dbReference type="GO" id="GO:0008270">
    <property type="term" value="F:zinc ion binding"/>
    <property type="evidence" value="ECO:0007669"/>
    <property type="project" value="InterPro"/>
</dbReference>
<keyword evidence="3" id="KW-0804">Transcription</keyword>
<comment type="caution">
    <text evidence="7">The sequence shown here is derived from an EMBL/GenBank/DDBJ whole genome shotgun (WGS) entry which is preliminary data.</text>
</comment>
<dbReference type="EMBL" id="MU863628">
    <property type="protein sequence ID" value="KAK4103493.1"/>
    <property type="molecule type" value="Genomic_DNA"/>
</dbReference>
<evidence type="ECO:0000256" key="3">
    <source>
        <dbReference type="ARBA" id="ARBA00023163"/>
    </source>
</evidence>
<name>A0AAN6Q4Q7_9PEZI</name>
<dbReference type="SMART" id="SM00066">
    <property type="entry name" value="GAL4"/>
    <property type="match status" value="1"/>
</dbReference>
<gene>
    <name evidence="7" type="ORF">N658DRAFT_276016</name>
</gene>
<protein>
    <recommendedName>
        <fullName evidence="6">Zn(2)-C6 fungal-type domain-containing protein</fullName>
    </recommendedName>
</protein>
<keyword evidence="1" id="KW-0805">Transcription regulation</keyword>
<feature type="compositionally biased region" description="Low complexity" evidence="5">
    <location>
        <begin position="17"/>
        <end position="36"/>
    </location>
</feature>
<keyword evidence="4" id="KW-0539">Nucleus</keyword>
<organism evidence="7 8">
    <name type="scientific">Parathielavia hyrcaniae</name>
    <dbReference type="NCBI Taxonomy" id="113614"/>
    <lineage>
        <taxon>Eukaryota</taxon>
        <taxon>Fungi</taxon>
        <taxon>Dikarya</taxon>
        <taxon>Ascomycota</taxon>
        <taxon>Pezizomycotina</taxon>
        <taxon>Sordariomycetes</taxon>
        <taxon>Sordariomycetidae</taxon>
        <taxon>Sordariales</taxon>
        <taxon>Chaetomiaceae</taxon>
        <taxon>Parathielavia</taxon>
    </lineage>
</organism>
<evidence type="ECO:0000259" key="6">
    <source>
        <dbReference type="PROSITE" id="PS50048"/>
    </source>
</evidence>
<dbReference type="PROSITE" id="PS50048">
    <property type="entry name" value="ZN2_CY6_FUNGAL_2"/>
    <property type="match status" value="1"/>
</dbReference>
<dbReference type="GO" id="GO:0000978">
    <property type="term" value="F:RNA polymerase II cis-regulatory region sequence-specific DNA binding"/>
    <property type="evidence" value="ECO:0007669"/>
    <property type="project" value="TreeGrafter"/>
</dbReference>
<feature type="compositionally biased region" description="Basic and acidic residues" evidence="5">
    <location>
        <begin position="68"/>
        <end position="81"/>
    </location>
</feature>
<proteinExistence type="predicted"/>
<accession>A0AAN6Q4Q7</accession>
<dbReference type="GO" id="GO:0045944">
    <property type="term" value="P:positive regulation of transcription by RNA polymerase II"/>
    <property type="evidence" value="ECO:0007669"/>
    <property type="project" value="TreeGrafter"/>
</dbReference>
<dbReference type="InterPro" id="IPR001138">
    <property type="entry name" value="Zn2Cys6_DnaBD"/>
</dbReference>
<evidence type="ECO:0000313" key="7">
    <source>
        <dbReference type="EMBL" id="KAK4103493.1"/>
    </source>
</evidence>
<evidence type="ECO:0000256" key="2">
    <source>
        <dbReference type="ARBA" id="ARBA00023125"/>
    </source>
</evidence>
<dbReference type="Proteomes" id="UP001305647">
    <property type="component" value="Unassembled WGS sequence"/>
</dbReference>
<feature type="region of interest" description="Disordered" evidence="5">
    <location>
        <begin position="48"/>
        <end position="140"/>
    </location>
</feature>
<dbReference type="Gene3D" id="4.10.240.10">
    <property type="entry name" value="Zn(2)-C6 fungal-type DNA-binding domain"/>
    <property type="match status" value="1"/>
</dbReference>
<feature type="domain" description="Zn(2)-C6 fungal-type" evidence="6">
    <location>
        <begin position="144"/>
        <end position="174"/>
    </location>
</feature>
<dbReference type="PANTHER" id="PTHR31069:SF12">
    <property type="entry name" value="TRANSCRIPTION FACTOR DOMAIN-CONTAINING PROTEIN"/>
    <property type="match status" value="1"/>
</dbReference>
<dbReference type="CDD" id="cd00067">
    <property type="entry name" value="GAL4"/>
    <property type="match status" value="1"/>
</dbReference>
<evidence type="ECO:0000256" key="4">
    <source>
        <dbReference type="ARBA" id="ARBA00023242"/>
    </source>
</evidence>
<evidence type="ECO:0000256" key="1">
    <source>
        <dbReference type="ARBA" id="ARBA00023015"/>
    </source>
</evidence>